<evidence type="ECO:0000313" key="5">
    <source>
        <dbReference type="EMBL" id="TYP74364.1"/>
    </source>
</evidence>
<sequence>MKFFTKGWHVIYVKSRQERKVYDSLMKMSIESFLPLVKTVRQWSDRKKTIEIPLFPSYVFVNIHSSLDFYRALSVEGACAYIRFGNDYAVVRDSEIEKVRILLNIDGVTDIATTEVLPKVGEIRKVEYGPLVGLECEVLRVDNKDMILVRIDSLDKNISATLSSSILSDCISSAI</sequence>
<dbReference type="Proteomes" id="UP000324376">
    <property type="component" value="Unassembled WGS sequence"/>
</dbReference>
<keyword evidence="2" id="KW-0805">Transcription regulation</keyword>
<comment type="caution">
    <text evidence="5">The sequence shown here is derived from an EMBL/GenBank/DDBJ whole genome shotgun (WGS) entry which is preliminary data.</text>
</comment>
<dbReference type="InterPro" id="IPR043425">
    <property type="entry name" value="NusG-like"/>
</dbReference>
<accession>A0A5S5C4V3</accession>
<dbReference type="InterPro" id="IPR036735">
    <property type="entry name" value="NGN_dom_sf"/>
</dbReference>
<keyword evidence="3" id="KW-0804">Transcription</keyword>
<dbReference type="InterPro" id="IPR006645">
    <property type="entry name" value="NGN-like_dom"/>
</dbReference>
<dbReference type="SUPFAM" id="SSF82679">
    <property type="entry name" value="N-utilization substance G protein NusG, N-terminal domain"/>
    <property type="match status" value="1"/>
</dbReference>
<dbReference type="GO" id="GO:0006354">
    <property type="term" value="P:DNA-templated transcription elongation"/>
    <property type="evidence" value="ECO:0007669"/>
    <property type="project" value="InterPro"/>
</dbReference>
<protein>
    <submittedName>
        <fullName evidence="5">Transcription antitermination factor NusG</fullName>
    </submittedName>
</protein>
<dbReference type="RefSeq" id="WP_148782476.1">
    <property type="nucleotide sequence ID" value="NZ_VNHU01000004.1"/>
</dbReference>
<proteinExistence type="predicted"/>
<evidence type="ECO:0000313" key="6">
    <source>
        <dbReference type="Proteomes" id="UP000324376"/>
    </source>
</evidence>
<keyword evidence="1" id="KW-0889">Transcription antitermination</keyword>
<gene>
    <name evidence="5" type="ORF">BD809_104184</name>
</gene>
<dbReference type="OrthoDB" id="9796143at2"/>
<dbReference type="EMBL" id="VNHU01000004">
    <property type="protein sequence ID" value="TYP74364.1"/>
    <property type="molecule type" value="Genomic_DNA"/>
</dbReference>
<evidence type="ECO:0000259" key="4">
    <source>
        <dbReference type="Pfam" id="PF02357"/>
    </source>
</evidence>
<reference evidence="5 6" key="1">
    <citation type="submission" date="2019-07" db="EMBL/GenBank/DDBJ databases">
        <title>Genomic Encyclopedia of Archaeal and Bacterial Type Strains, Phase II (KMG-II): from individual species to whole genera.</title>
        <authorList>
            <person name="Goeker M."/>
        </authorList>
    </citation>
    <scope>NUCLEOTIDE SEQUENCE [LARGE SCALE GENOMIC DNA]</scope>
    <source>
        <strain evidence="5 6">DSM 17527</strain>
    </source>
</reference>
<dbReference type="Gene3D" id="3.30.70.940">
    <property type="entry name" value="NusG, N-terminal domain"/>
    <property type="match status" value="1"/>
</dbReference>
<keyword evidence="6" id="KW-1185">Reference proteome</keyword>
<dbReference type="AlphaFoldDB" id="A0A5S5C4V3"/>
<evidence type="ECO:0000256" key="2">
    <source>
        <dbReference type="ARBA" id="ARBA00023015"/>
    </source>
</evidence>
<dbReference type="GO" id="GO:0031564">
    <property type="term" value="P:transcription antitermination"/>
    <property type="evidence" value="ECO:0007669"/>
    <property type="project" value="UniProtKB-KW"/>
</dbReference>
<dbReference type="PANTHER" id="PTHR30265">
    <property type="entry name" value="RHO-INTERACTING TRANSCRIPTION TERMINATION FACTOR NUSG"/>
    <property type="match status" value="1"/>
</dbReference>
<feature type="domain" description="NusG-like N-terminal" evidence="4">
    <location>
        <begin position="7"/>
        <end position="100"/>
    </location>
</feature>
<evidence type="ECO:0000256" key="1">
    <source>
        <dbReference type="ARBA" id="ARBA00022814"/>
    </source>
</evidence>
<organism evidence="5 6">
    <name type="scientific">Aquimarina intermedia</name>
    <dbReference type="NCBI Taxonomy" id="350814"/>
    <lineage>
        <taxon>Bacteria</taxon>
        <taxon>Pseudomonadati</taxon>
        <taxon>Bacteroidota</taxon>
        <taxon>Flavobacteriia</taxon>
        <taxon>Flavobacteriales</taxon>
        <taxon>Flavobacteriaceae</taxon>
        <taxon>Aquimarina</taxon>
    </lineage>
</organism>
<dbReference type="PANTHER" id="PTHR30265:SF4">
    <property type="entry name" value="KOW MOTIF FAMILY PROTEIN, EXPRESSED"/>
    <property type="match status" value="1"/>
</dbReference>
<dbReference type="NCBIfam" id="NF033644">
    <property type="entry name" value="antiterm_UpxY"/>
    <property type="match status" value="1"/>
</dbReference>
<evidence type="ECO:0000256" key="3">
    <source>
        <dbReference type="ARBA" id="ARBA00023163"/>
    </source>
</evidence>
<name>A0A5S5C4V3_9FLAO</name>
<dbReference type="Pfam" id="PF02357">
    <property type="entry name" value="NusG"/>
    <property type="match status" value="1"/>
</dbReference>